<keyword evidence="1" id="KW-1133">Transmembrane helix</keyword>
<accession>A0ABV7H5D9</accession>
<dbReference type="Proteomes" id="UP001595556">
    <property type="component" value="Unassembled WGS sequence"/>
</dbReference>
<comment type="caution">
    <text evidence="2">The sequence shown here is derived from an EMBL/GenBank/DDBJ whole genome shotgun (WGS) entry which is preliminary data.</text>
</comment>
<gene>
    <name evidence="2" type="ORF">ACFOEN_02695</name>
</gene>
<keyword evidence="1" id="KW-0812">Transmembrane</keyword>
<keyword evidence="3" id="KW-1185">Reference proteome</keyword>
<keyword evidence="1" id="KW-0472">Membrane</keyword>
<reference evidence="3" key="1">
    <citation type="journal article" date="2019" name="Int. J. Syst. Evol. Microbiol.">
        <title>The Global Catalogue of Microorganisms (GCM) 10K type strain sequencing project: providing services to taxonomists for standard genome sequencing and annotation.</title>
        <authorList>
            <consortium name="The Broad Institute Genomics Platform"/>
            <consortium name="The Broad Institute Genome Sequencing Center for Infectious Disease"/>
            <person name="Wu L."/>
            <person name="Ma J."/>
        </authorList>
    </citation>
    <scope>NUCLEOTIDE SEQUENCE [LARGE SCALE GENOMIC DNA]</scope>
    <source>
        <strain evidence="3">KCTC 52168</strain>
    </source>
</reference>
<evidence type="ECO:0000313" key="3">
    <source>
        <dbReference type="Proteomes" id="UP001595556"/>
    </source>
</evidence>
<evidence type="ECO:0000313" key="2">
    <source>
        <dbReference type="EMBL" id="MFC3146547.1"/>
    </source>
</evidence>
<sequence>MKRDSLSTAERRFYGLCWWLGVIPFSYFFFLVVAVALGFDPWYSLWAMGAAGIGGFVQFSFAFALREDVRIIHSATVRAWVERLFG</sequence>
<feature type="transmembrane region" description="Helical" evidence="1">
    <location>
        <begin position="12"/>
        <end position="39"/>
    </location>
</feature>
<protein>
    <submittedName>
        <fullName evidence="2">Uncharacterized protein</fullName>
    </submittedName>
</protein>
<dbReference type="EMBL" id="JBHRTI010000003">
    <property type="protein sequence ID" value="MFC3146547.1"/>
    <property type="molecule type" value="Genomic_DNA"/>
</dbReference>
<proteinExistence type="predicted"/>
<evidence type="ECO:0000256" key="1">
    <source>
        <dbReference type="SAM" id="Phobius"/>
    </source>
</evidence>
<dbReference type="RefSeq" id="WP_377300847.1">
    <property type="nucleotide sequence ID" value="NZ_CP180191.1"/>
</dbReference>
<feature type="transmembrane region" description="Helical" evidence="1">
    <location>
        <begin position="45"/>
        <end position="65"/>
    </location>
</feature>
<name>A0ABV7H5D9_9BURK</name>
<organism evidence="2 3">
    <name type="scientific">Piscinibacterium candidicorallinum</name>
    <dbReference type="NCBI Taxonomy" id="1793872"/>
    <lineage>
        <taxon>Bacteria</taxon>
        <taxon>Pseudomonadati</taxon>
        <taxon>Pseudomonadota</taxon>
        <taxon>Betaproteobacteria</taxon>
        <taxon>Burkholderiales</taxon>
        <taxon>Piscinibacterium</taxon>
    </lineage>
</organism>